<gene>
    <name evidence="1" type="ORF">SAMN02745824_2296</name>
</gene>
<evidence type="ECO:0000313" key="1">
    <source>
        <dbReference type="EMBL" id="SIN91883.1"/>
    </source>
</evidence>
<protein>
    <recommendedName>
        <fullName evidence="3">DUF4261 domain-containing protein</fullName>
    </recommendedName>
</protein>
<dbReference type="RefSeq" id="WP_074205346.1">
    <property type="nucleotide sequence ID" value="NZ_FSQW01000002.1"/>
</dbReference>
<evidence type="ECO:0000313" key="2">
    <source>
        <dbReference type="Proteomes" id="UP000185192"/>
    </source>
</evidence>
<name>A0A1N6F9C8_9SPHN</name>
<proteinExistence type="predicted"/>
<dbReference type="Proteomes" id="UP000185192">
    <property type="component" value="Unassembled WGS sequence"/>
</dbReference>
<keyword evidence="2" id="KW-1185">Reference proteome</keyword>
<accession>A0A1N6F9C8</accession>
<dbReference type="AlphaFoldDB" id="A0A1N6F9C8"/>
<organism evidence="1 2">
    <name type="scientific">Parasphingorhabdus marina DSM 22363</name>
    <dbReference type="NCBI Taxonomy" id="1123272"/>
    <lineage>
        <taxon>Bacteria</taxon>
        <taxon>Pseudomonadati</taxon>
        <taxon>Pseudomonadota</taxon>
        <taxon>Alphaproteobacteria</taxon>
        <taxon>Sphingomonadales</taxon>
        <taxon>Sphingomonadaceae</taxon>
        <taxon>Parasphingorhabdus</taxon>
    </lineage>
</organism>
<evidence type="ECO:0008006" key="3">
    <source>
        <dbReference type="Google" id="ProtNLM"/>
    </source>
</evidence>
<sequence length="274" mass="30373">MSKAVDSNWDETHCHVPVLLILCRQDVDVDLDKISIVRDTARPKSSRPRNERAALFREVVCDGMVFRLSVDCTRDMGRDREINNLFTSRIHSDCPAVGIALGQHLVGGKHLEPINMVLLSIARTIGHELGATGVFWRPAKLHVDFAHFSEAVDHYVAGHIFPTIVQIGLHEPGNGRFETRGLHYFSGTEIRTLFPAQQSAREWMAHFLKITGALRCGDNVTRDSELLLNAPQNAQLTGCHRDGAVLEISYSELTPSQIEIPADQAAFGAASLTF</sequence>
<dbReference type="OrthoDB" id="7427292at2"/>
<dbReference type="EMBL" id="FSQW01000002">
    <property type="protein sequence ID" value="SIN91883.1"/>
    <property type="molecule type" value="Genomic_DNA"/>
</dbReference>
<reference evidence="2" key="1">
    <citation type="submission" date="2016-11" db="EMBL/GenBank/DDBJ databases">
        <authorList>
            <person name="Varghese N."/>
            <person name="Submissions S."/>
        </authorList>
    </citation>
    <scope>NUCLEOTIDE SEQUENCE [LARGE SCALE GENOMIC DNA]</scope>
    <source>
        <strain evidence="2">DSM 22363</strain>
    </source>
</reference>